<gene>
    <name evidence="2" type="ORF">BVC71_06470</name>
</gene>
<evidence type="ECO:0000313" key="3">
    <source>
        <dbReference type="Proteomes" id="UP000194664"/>
    </source>
</evidence>
<dbReference type="SUPFAM" id="SSF53335">
    <property type="entry name" value="S-adenosyl-L-methionine-dependent methyltransferases"/>
    <property type="match status" value="1"/>
</dbReference>
<comment type="caution">
    <text evidence="2">The sequence shown here is derived from an EMBL/GenBank/DDBJ whole genome shotgun (WGS) entry which is preliminary data.</text>
</comment>
<organism evidence="2 3">
    <name type="scientific">Marivivens niveibacter</name>
    <dbReference type="NCBI Taxonomy" id="1930667"/>
    <lineage>
        <taxon>Bacteria</taxon>
        <taxon>Pseudomonadati</taxon>
        <taxon>Pseudomonadota</taxon>
        <taxon>Alphaproteobacteria</taxon>
        <taxon>Rhodobacterales</taxon>
        <taxon>Paracoccaceae</taxon>
        <taxon>Marivivens group</taxon>
        <taxon>Marivivens</taxon>
    </lineage>
</organism>
<dbReference type="GO" id="GO:0004808">
    <property type="term" value="F:tRNA (5-methylaminomethyl-2-thiouridylate)(34)-methyltransferase activity"/>
    <property type="evidence" value="ECO:0007669"/>
    <property type="project" value="InterPro"/>
</dbReference>
<dbReference type="NCBIfam" id="NF033855">
    <property type="entry name" value="tRNA_MNMC2"/>
    <property type="match status" value="1"/>
</dbReference>
<sequence length="222" mass="24477">MNDQPIADIEWRDDTIPVSKQFDDPYFSINDGLAETRHVFIAGNDLPQRFGGDFHIGELGFGTGLNFLTTWAAWIADGSRGMVTFTTFEAFPMSLDETERALAAFPEIAPLADQMIAGLRAGDTTFGNIRLNIVTGDVRETLPQSDLQADAWFLDGFSPAKNPEMWGANLMQHVYDHTALGGTFATYTAAGHVRKSLETAGFTVTRTKGFAHKRHMSRGIKE</sequence>
<dbReference type="Gene3D" id="3.40.50.150">
    <property type="entry name" value="Vaccinia Virus protein VP39"/>
    <property type="match status" value="1"/>
</dbReference>
<dbReference type="InterPro" id="IPR008471">
    <property type="entry name" value="MnmC-like_methylTransf"/>
</dbReference>
<dbReference type="EMBL" id="MSPP01000002">
    <property type="protein sequence ID" value="OUD09490.1"/>
    <property type="molecule type" value="Genomic_DNA"/>
</dbReference>
<dbReference type="InterPro" id="IPR047785">
    <property type="entry name" value="tRNA_MNMC2"/>
</dbReference>
<feature type="domain" description="MnmC-like methyltransferase" evidence="1">
    <location>
        <begin position="116"/>
        <end position="221"/>
    </location>
</feature>
<dbReference type="GO" id="GO:0016645">
    <property type="term" value="F:oxidoreductase activity, acting on the CH-NH group of donors"/>
    <property type="evidence" value="ECO:0007669"/>
    <property type="project" value="InterPro"/>
</dbReference>
<dbReference type="OrthoDB" id="9786494at2"/>
<evidence type="ECO:0000259" key="1">
    <source>
        <dbReference type="Pfam" id="PF05430"/>
    </source>
</evidence>
<name>A0A251WYD8_9RHOB</name>
<dbReference type="PANTHER" id="PTHR39963:SF1">
    <property type="entry name" value="MNMC-LIKE METHYLTRANSFERASE DOMAIN-CONTAINING PROTEIN"/>
    <property type="match status" value="1"/>
</dbReference>
<accession>A0A251WYD8</accession>
<dbReference type="AlphaFoldDB" id="A0A251WYD8"/>
<dbReference type="Pfam" id="PF05430">
    <property type="entry name" value="Methyltransf_30"/>
    <property type="match status" value="1"/>
</dbReference>
<dbReference type="RefSeq" id="WP_086450837.1">
    <property type="nucleotide sequence ID" value="NZ_MSPP01000002.1"/>
</dbReference>
<dbReference type="Proteomes" id="UP000194664">
    <property type="component" value="Unassembled WGS sequence"/>
</dbReference>
<keyword evidence="3" id="KW-1185">Reference proteome</keyword>
<dbReference type="InterPro" id="IPR029063">
    <property type="entry name" value="SAM-dependent_MTases_sf"/>
</dbReference>
<evidence type="ECO:0000313" key="2">
    <source>
        <dbReference type="EMBL" id="OUD09490.1"/>
    </source>
</evidence>
<dbReference type="PANTHER" id="PTHR39963">
    <property type="entry name" value="SLL0983 PROTEIN"/>
    <property type="match status" value="1"/>
</dbReference>
<protein>
    <submittedName>
        <fullName evidence="2">FAD-dependent oxidoreductase</fullName>
    </submittedName>
</protein>
<proteinExistence type="predicted"/>
<reference evidence="2 3" key="1">
    <citation type="submission" date="2016-12" db="EMBL/GenBank/DDBJ databases">
        <title>The draft genome sequence of HSLHS2.</title>
        <authorList>
            <person name="Hu D."/>
            <person name="Wang L."/>
            <person name="Shao Z."/>
        </authorList>
    </citation>
    <scope>NUCLEOTIDE SEQUENCE [LARGE SCALE GENOMIC DNA]</scope>
    <source>
        <strain evidence="2">MCCC 1A06712</strain>
    </source>
</reference>